<evidence type="ECO:0000313" key="1">
    <source>
        <dbReference type="EMBL" id="CAD8349720.1"/>
    </source>
</evidence>
<protein>
    <submittedName>
        <fullName evidence="1">Uncharacterized protein</fullName>
    </submittedName>
</protein>
<dbReference type="AlphaFoldDB" id="A0A7S0FBN3"/>
<organism evidence="1">
    <name type="scientific">Pyrodinium bahamense</name>
    <dbReference type="NCBI Taxonomy" id="73915"/>
    <lineage>
        <taxon>Eukaryota</taxon>
        <taxon>Sar</taxon>
        <taxon>Alveolata</taxon>
        <taxon>Dinophyceae</taxon>
        <taxon>Gonyaulacales</taxon>
        <taxon>Pyrocystaceae</taxon>
        <taxon>Pyrodinium</taxon>
    </lineage>
</organism>
<reference evidence="1" key="1">
    <citation type="submission" date="2021-01" db="EMBL/GenBank/DDBJ databases">
        <authorList>
            <person name="Corre E."/>
            <person name="Pelletier E."/>
            <person name="Niang G."/>
            <person name="Scheremetjew M."/>
            <person name="Finn R."/>
            <person name="Kale V."/>
            <person name="Holt S."/>
            <person name="Cochrane G."/>
            <person name="Meng A."/>
            <person name="Brown T."/>
            <person name="Cohen L."/>
        </authorList>
    </citation>
    <scope>NUCLEOTIDE SEQUENCE</scope>
    <source>
        <strain evidence="1">Pbaha01</strain>
    </source>
</reference>
<sequence length="156" mass="17102">MEVRLGNAPSAAKVFADVECLLEEIALLRGLAQSKLDDWRSRIEAVAHRTKTALADVDSQLTQATKARQEEFVRRMSRFNQSPDKTKAEEAPADPAGFLRAEGLTAHEGPLLEILRLMQSMQEAGAPRSGVQRCVSHWLKCTWGGGGTALQFSPSK</sequence>
<gene>
    <name evidence="1" type="ORF">PBAH0796_LOCUS5459</name>
</gene>
<dbReference type="EMBL" id="HBEG01009128">
    <property type="protein sequence ID" value="CAD8349720.1"/>
    <property type="molecule type" value="Transcribed_RNA"/>
</dbReference>
<name>A0A7S0FBN3_9DINO</name>
<proteinExistence type="predicted"/>
<accession>A0A7S0FBN3</accession>